<dbReference type="GO" id="GO:0009060">
    <property type="term" value="P:aerobic respiration"/>
    <property type="evidence" value="ECO:0007669"/>
    <property type="project" value="UniProtKB-UniRule"/>
</dbReference>
<dbReference type="PROSITE" id="PS01183">
    <property type="entry name" value="UBIE_1"/>
    <property type="match status" value="1"/>
</dbReference>
<evidence type="ECO:0000313" key="8">
    <source>
        <dbReference type="EMBL" id="SHO65164.1"/>
    </source>
</evidence>
<keyword evidence="9" id="KW-1185">Reference proteome</keyword>
<keyword evidence="3 6" id="KW-0808">Transferase</keyword>
<dbReference type="EC" id="2.1.1.163" evidence="6"/>
<evidence type="ECO:0000256" key="6">
    <source>
        <dbReference type="HAMAP-Rule" id="MF_01813"/>
    </source>
</evidence>
<organism evidence="8 9">
    <name type="scientific">Pseudoxanthobacter soli DSM 19599</name>
    <dbReference type="NCBI Taxonomy" id="1123029"/>
    <lineage>
        <taxon>Bacteria</taxon>
        <taxon>Pseudomonadati</taxon>
        <taxon>Pseudomonadota</taxon>
        <taxon>Alphaproteobacteria</taxon>
        <taxon>Hyphomicrobiales</taxon>
        <taxon>Segnochrobactraceae</taxon>
        <taxon>Pseudoxanthobacter</taxon>
    </lineage>
</organism>
<dbReference type="NCBIfam" id="NF001242">
    <property type="entry name" value="PRK00216.1-3"/>
    <property type="match status" value="1"/>
</dbReference>
<accession>A0A1M7ZJT3</accession>
<dbReference type="STRING" id="1123029.SAMN02745172_02003"/>
<evidence type="ECO:0000256" key="3">
    <source>
        <dbReference type="ARBA" id="ARBA00022679"/>
    </source>
</evidence>
<feature type="binding site" evidence="6">
    <location>
        <position position="96"/>
    </location>
    <ligand>
        <name>S-adenosyl-L-methionine</name>
        <dbReference type="ChEBI" id="CHEBI:59789"/>
    </ligand>
</feature>
<keyword evidence="2 6" id="KW-0489">Methyltransferase</keyword>
<evidence type="ECO:0000256" key="2">
    <source>
        <dbReference type="ARBA" id="ARBA00022603"/>
    </source>
</evidence>
<dbReference type="Gene3D" id="3.40.50.150">
    <property type="entry name" value="Vaccinia Virus protein VP39"/>
    <property type="match status" value="1"/>
</dbReference>
<evidence type="ECO:0000313" key="9">
    <source>
        <dbReference type="Proteomes" id="UP000186406"/>
    </source>
</evidence>
<dbReference type="SUPFAM" id="SSF53335">
    <property type="entry name" value="S-adenosyl-L-methionine-dependent methyltransferases"/>
    <property type="match status" value="1"/>
</dbReference>
<comment type="catalytic activity">
    <reaction evidence="6">
        <text>a 2-methoxy-6-(all-trans-polyprenyl)benzene-1,4-diol + S-adenosyl-L-methionine = a 5-methoxy-2-methyl-3-(all-trans-polyprenyl)benzene-1,4-diol + S-adenosyl-L-homocysteine + H(+)</text>
        <dbReference type="Rhea" id="RHEA:28286"/>
        <dbReference type="Rhea" id="RHEA-COMP:10858"/>
        <dbReference type="Rhea" id="RHEA-COMP:10859"/>
        <dbReference type="ChEBI" id="CHEBI:15378"/>
        <dbReference type="ChEBI" id="CHEBI:57856"/>
        <dbReference type="ChEBI" id="CHEBI:59789"/>
        <dbReference type="ChEBI" id="CHEBI:84166"/>
        <dbReference type="ChEBI" id="CHEBI:84167"/>
        <dbReference type="EC" id="2.1.1.201"/>
    </reaction>
</comment>
<evidence type="ECO:0000256" key="5">
    <source>
        <dbReference type="ARBA" id="ARBA00022691"/>
    </source>
</evidence>
<feature type="binding site" evidence="6">
    <location>
        <begin position="145"/>
        <end position="146"/>
    </location>
    <ligand>
        <name>S-adenosyl-L-methionine</name>
        <dbReference type="ChEBI" id="CHEBI:59789"/>
    </ligand>
</feature>
<sequence length="273" mass="30262">MVAPHDGLFGPAGTGAESGEMERMDAEFGFKRIALEEKQGLVDDVFHKVARRYDIMNDLMSGGLHRLWKDAMVSWLSPPRKGRPGSFQALDVAGGTGDIAFRIVERSDRVAQATVLDINGDMLAVGRERAVKRKLDDAVTFVEANAESLPLPDNHFDSYTIAFGLRNVPRREVAIAEAFRVLKPGGRYMCLEFSHVDMPVLDKVYDFYSFNVIPKLGQAVAGDGEPYRYLVESIRTFPNPERFAAMLGRAGFERVSYRLLSGGIAAIHSGYKL</sequence>
<evidence type="ECO:0000256" key="7">
    <source>
        <dbReference type="SAM" id="MobiDB-lite"/>
    </source>
</evidence>
<dbReference type="InterPro" id="IPR004033">
    <property type="entry name" value="UbiE/COQ5_MeTrFase"/>
</dbReference>
<dbReference type="CDD" id="cd02440">
    <property type="entry name" value="AdoMet_MTases"/>
    <property type="match status" value="1"/>
</dbReference>
<comment type="catalytic activity">
    <reaction evidence="6">
        <text>a 2-demethylmenaquinol + S-adenosyl-L-methionine = a menaquinol + S-adenosyl-L-homocysteine + H(+)</text>
        <dbReference type="Rhea" id="RHEA:42640"/>
        <dbReference type="Rhea" id="RHEA-COMP:9539"/>
        <dbReference type="Rhea" id="RHEA-COMP:9563"/>
        <dbReference type="ChEBI" id="CHEBI:15378"/>
        <dbReference type="ChEBI" id="CHEBI:18151"/>
        <dbReference type="ChEBI" id="CHEBI:55437"/>
        <dbReference type="ChEBI" id="CHEBI:57856"/>
        <dbReference type="ChEBI" id="CHEBI:59789"/>
        <dbReference type="EC" id="2.1.1.163"/>
    </reaction>
</comment>
<dbReference type="GO" id="GO:0032259">
    <property type="term" value="P:methylation"/>
    <property type="evidence" value="ECO:0007669"/>
    <property type="project" value="UniProtKB-KW"/>
</dbReference>
<dbReference type="HAMAP" id="MF_01813">
    <property type="entry name" value="MenG_UbiE_methyltr"/>
    <property type="match status" value="1"/>
</dbReference>
<dbReference type="Pfam" id="PF01209">
    <property type="entry name" value="Ubie_methyltran"/>
    <property type="match status" value="1"/>
</dbReference>
<dbReference type="EC" id="2.1.1.201" evidence="6"/>
<dbReference type="GO" id="GO:0008425">
    <property type="term" value="F:2-methoxy-6-polyprenyl-1,4-benzoquinol methyltransferase activity"/>
    <property type="evidence" value="ECO:0007669"/>
    <property type="project" value="UniProtKB-UniRule"/>
</dbReference>
<dbReference type="GO" id="GO:0043770">
    <property type="term" value="F:demethylmenaquinone methyltransferase activity"/>
    <property type="evidence" value="ECO:0007669"/>
    <property type="project" value="UniProtKB-UniRule"/>
</dbReference>
<comment type="function">
    <text evidence="6">Methyltransferase required for the conversion of demethylmenaquinol (DMKH2) to menaquinol (MKH2) and the conversion of 2-polyprenyl-6-methoxy-1,4-benzoquinol (DDMQH2) to 2-polyprenyl-3-methyl-6-methoxy-1,4-benzoquinol (DMQH2).</text>
</comment>
<dbReference type="PANTHER" id="PTHR43591">
    <property type="entry name" value="METHYLTRANSFERASE"/>
    <property type="match status" value="1"/>
</dbReference>
<dbReference type="EMBL" id="FRXO01000003">
    <property type="protein sequence ID" value="SHO65164.1"/>
    <property type="molecule type" value="Genomic_DNA"/>
</dbReference>
<reference evidence="8 9" key="1">
    <citation type="submission" date="2016-12" db="EMBL/GenBank/DDBJ databases">
        <authorList>
            <person name="Song W.-J."/>
            <person name="Kurnit D.M."/>
        </authorList>
    </citation>
    <scope>NUCLEOTIDE SEQUENCE [LARGE SCALE GENOMIC DNA]</scope>
    <source>
        <strain evidence="8 9">DSM 19599</strain>
    </source>
</reference>
<name>A0A1M7ZJT3_9HYPH</name>
<keyword evidence="5 6" id="KW-0949">S-adenosyl-L-methionine</keyword>
<dbReference type="NCBIfam" id="TIGR01934">
    <property type="entry name" value="MenG_MenH_UbiE"/>
    <property type="match status" value="1"/>
</dbReference>
<comment type="pathway">
    <text evidence="6">Cofactor biosynthesis; ubiquinone biosynthesis.</text>
</comment>
<feature type="binding site" evidence="6">
    <location>
        <position position="117"/>
    </location>
    <ligand>
        <name>S-adenosyl-L-methionine</name>
        <dbReference type="ChEBI" id="CHEBI:59789"/>
    </ligand>
</feature>
<dbReference type="UniPathway" id="UPA00232"/>
<gene>
    <name evidence="6" type="primary">ubiE</name>
    <name evidence="8" type="ORF">SAMN02745172_02003</name>
</gene>
<comment type="similarity">
    <text evidence="6">Belongs to the class I-like SAM-binding methyltransferase superfamily. MenG/UbiE family.</text>
</comment>
<keyword evidence="1 6" id="KW-0474">Menaquinone biosynthesis</keyword>
<dbReference type="UniPathway" id="UPA00079">
    <property type="reaction ID" value="UER00169"/>
</dbReference>
<protein>
    <recommendedName>
        <fullName evidence="6">Ubiquinone/menaquinone biosynthesis C-methyltransferase UbiE</fullName>
        <ecNumber evidence="6">2.1.1.163</ecNumber>
        <ecNumber evidence="6">2.1.1.201</ecNumber>
    </recommendedName>
    <alternativeName>
        <fullName evidence="6">2-methoxy-6-polyprenyl-1,4-benzoquinol methylase</fullName>
    </alternativeName>
    <alternativeName>
        <fullName evidence="6">Demethylmenaquinone methyltransferase</fullName>
    </alternativeName>
</protein>
<comment type="pathway">
    <text evidence="6">Quinol/quinone metabolism; menaquinone biosynthesis; menaquinol from 1,4-dihydroxy-2-naphthoate: step 2/2.</text>
</comment>
<evidence type="ECO:0000256" key="4">
    <source>
        <dbReference type="ARBA" id="ARBA00022688"/>
    </source>
</evidence>
<feature type="region of interest" description="Disordered" evidence="7">
    <location>
        <begin position="1"/>
        <end position="20"/>
    </location>
</feature>
<dbReference type="PROSITE" id="PS51608">
    <property type="entry name" value="SAM_MT_UBIE"/>
    <property type="match status" value="1"/>
</dbReference>
<proteinExistence type="inferred from homology"/>
<dbReference type="AlphaFoldDB" id="A0A1M7ZJT3"/>
<keyword evidence="4 6" id="KW-0831">Ubiquinone biosynthesis</keyword>
<dbReference type="PANTHER" id="PTHR43591:SF24">
    <property type="entry name" value="2-METHOXY-6-POLYPRENYL-1,4-BENZOQUINOL METHYLASE, MITOCHONDRIAL"/>
    <property type="match status" value="1"/>
</dbReference>
<evidence type="ECO:0000256" key="1">
    <source>
        <dbReference type="ARBA" id="ARBA00022428"/>
    </source>
</evidence>
<dbReference type="Proteomes" id="UP000186406">
    <property type="component" value="Unassembled WGS sequence"/>
</dbReference>
<dbReference type="GO" id="GO:0009234">
    <property type="term" value="P:menaquinone biosynthetic process"/>
    <property type="evidence" value="ECO:0007669"/>
    <property type="project" value="UniProtKB-UniRule"/>
</dbReference>
<comment type="caution">
    <text evidence="6">Lacks conserved residue(s) required for the propagation of feature annotation.</text>
</comment>
<dbReference type="InterPro" id="IPR029063">
    <property type="entry name" value="SAM-dependent_MTases_sf"/>
</dbReference>
<dbReference type="InterPro" id="IPR023576">
    <property type="entry name" value="UbiE/COQ5_MeTrFase_CS"/>
</dbReference>